<name>A0A1K1SIZ8_9BACT</name>
<keyword evidence="1" id="KW-0472">Membrane</keyword>
<keyword evidence="1" id="KW-1133">Transmembrane helix</keyword>
<protein>
    <submittedName>
        <fullName evidence="2">Uncharacterized protein</fullName>
    </submittedName>
</protein>
<proteinExistence type="predicted"/>
<feature type="transmembrane region" description="Helical" evidence="1">
    <location>
        <begin position="15"/>
        <end position="32"/>
    </location>
</feature>
<dbReference type="EMBL" id="FPIZ01000024">
    <property type="protein sequence ID" value="SFW84321.1"/>
    <property type="molecule type" value="Genomic_DNA"/>
</dbReference>
<evidence type="ECO:0000313" key="2">
    <source>
        <dbReference type="EMBL" id="SFW84321.1"/>
    </source>
</evidence>
<dbReference type="Proteomes" id="UP000183788">
    <property type="component" value="Unassembled WGS sequence"/>
</dbReference>
<sequence>MFNVYIMKSKIRYRVNYFFVMLILGFLIFIFLKREKIEYRKWNKPKEELCNYLLKEISDDDLSFYCPYGANGPSLFWVVVYKKKYKFHMYKGVLWAYNDLTTRKLDTLSQSYSISKFKNEILERVNFLRSIGVYSIIRGGNDNLITTTYYDSTYEDIKQNNPSYSEKIIDQTENKYFGQPFVLTFVITDFIPNRTFIENFNRVHYLWPMTSTKYYYRRYL</sequence>
<keyword evidence="1" id="KW-0812">Transmembrane</keyword>
<dbReference type="AlphaFoldDB" id="A0A1K1SIZ8"/>
<gene>
    <name evidence="2" type="ORF">SAMN05661012_05518</name>
</gene>
<evidence type="ECO:0000313" key="3">
    <source>
        <dbReference type="Proteomes" id="UP000183788"/>
    </source>
</evidence>
<dbReference type="STRING" id="1004.SAMN05661012_05518"/>
<organism evidence="2 3">
    <name type="scientific">Chitinophaga sancti</name>
    <dbReference type="NCBI Taxonomy" id="1004"/>
    <lineage>
        <taxon>Bacteria</taxon>
        <taxon>Pseudomonadati</taxon>
        <taxon>Bacteroidota</taxon>
        <taxon>Chitinophagia</taxon>
        <taxon>Chitinophagales</taxon>
        <taxon>Chitinophagaceae</taxon>
        <taxon>Chitinophaga</taxon>
    </lineage>
</organism>
<accession>A0A1K1SIZ8</accession>
<reference evidence="2 3" key="1">
    <citation type="submission" date="2016-11" db="EMBL/GenBank/DDBJ databases">
        <authorList>
            <person name="Jaros S."/>
            <person name="Januszkiewicz K."/>
            <person name="Wedrychowicz H."/>
        </authorList>
    </citation>
    <scope>NUCLEOTIDE SEQUENCE [LARGE SCALE GENOMIC DNA]</scope>
    <source>
        <strain evidence="2 3">DSM 784</strain>
    </source>
</reference>
<evidence type="ECO:0000256" key="1">
    <source>
        <dbReference type="SAM" id="Phobius"/>
    </source>
</evidence>